<protein>
    <recommendedName>
        <fullName evidence="10">ATP synthase gamma chain</fullName>
    </recommendedName>
    <alternativeName>
        <fullName evidence="10">ATP synthase F1 sector gamma subunit</fullName>
    </alternativeName>
    <alternativeName>
        <fullName evidence="10">F-ATPase gamma subunit</fullName>
    </alternativeName>
</protein>
<dbReference type="EMBL" id="WNVM01000011">
    <property type="protein sequence ID" value="MDZ5009797.1"/>
    <property type="molecule type" value="Genomic_DNA"/>
</dbReference>
<dbReference type="PATRIC" id="fig|1502.156.peg.2491"/>
<keyword evidence="8 10" id="KW-0139">CF(1)</keyword>
<dbReference type="Gene3D" id="3.40.1380.10">
    <property type="match status" value="1"/>
</dbReference>
<evidence type="ECO:0000313" key="21">
    <source>
        <dbReference type="EMBL" id="NGU29946.1"/>
    </source>
</evidence>
<keyword evidence="4 10" id="KW-0813">Transport</keyword>
<reference evidence="21 31" key="7">
    <citation type="submission" date="2020-02" db="EMBL/GenBank/DDBJ databases">
        <title>Genomic Insights into the Phylogeny and Genetic Plasticity of the Human and Animal Enteric Pathogen Clostridium perfringens.</title>
        <authorList>
            <person name="Feng Y."/>
            <person name="Hu Y."/>
        </authorList>
    </citation>
    <scope>NUCLEOTIDE SEQUENCE [LARGE SCALE GENOMIC DNA]</scope>
    <source>
        <strain evidence="21 31">CP-40</strain>
    </source>
</reference>
<dbReference type="EMBL" id="CP010994">
    <property type="protein sequence ID" value="AMN36684.1"/>
    <property type="molecule type" value="Genomic_DNA"/>
</dbReference>
<dbReference type="EMBL" id="JAENQP010000013">
    <property type="protein sequence ID" value="MBO3360074.1"/>
    <property type="molecule type" value="Genomic_DNA"/>
</dbReference>
<reference evidence="22 27" key="2">
    <citation type="journal article" date="2018" name="BMC Genomics">
        <title>Whole genome analysis reveals the diversity and evolutionary relationships between necrotic enteritis-causing strains of Clostridium perfringens.</title>
        <authorList>
            <person name="Lacey J.A."/>
            <person name="Allnutt T.R."/>
            <person name="Vezina B."/>
            <person name="Van T.T.H."/>
            <person name="Stent T."/>
            <person name="Han X."/>
            <person name="Rood J.I."/>
            <person name="Wade B."/>
            <person name="Keyburn A.L."/>
            <person name="Seeman T."/>
            <person name="Chen H."/>
            <person name="Haring V."/>
            <person name="Johanesen P.A."/>
            <person name="Lyras D."/>
            <person name="Moore R.J."/>
        </authorList>
    </citation>
    <scope>NUCLEOTIDE SEQUENCE [LARGE SCALE GENOMIC DNA]</scope>
    <source>
        <strain evidence="22 27">EUR-NE15</strain>
    </source>
</reference>
<comment type="subcellular location">
    <subcellularLocation>
        <location evidence="10">Cell membrane</location>
        <topology evidence="10">Peripheral membrane protein</topology>
    </subcellularLocation>
    <subcellularLocation>
        <location evidence="2">Membrane</location>
        <topology evidence="2">Peripheral membrane protein</topology>
    </subcellularLocation>
</comment>
<evidence type="ECO:0000313" key="24">
    <source>
        <dbReference type="EMBL" id="SQB59301.1"/>
    </source>
</evidence>
<evidence type="ECO:0000313" key="28">
    <source>
        <dbReference type="Proteomes" id="UP000249986"/>
    </source>
</evidence>
<comment type="subunit">
    <text evidence="10">F-type ATPases have 2 components, CF(1) - the catalytic core - and CF(0) - the membrane proton channel. CF(1) has five subunits: alpha(3), beta(3), gamma(1), delta(1), epsilon(1). CF(0) has three main subunits: a, b and c.</text>
</comment>
<dbReference type="Proteomes" id="UP000273641">
    <property type="component" value="Unassembled WGS sequence"/>
</dbReference>
<dbReference type="SMR" id="A0A127EL44"/>
<dbReference type="SUPFAM" id="SSF52943">
    <property type="entry name" value="ATP synthase (F1-ATPase), gamma subunit"/>
    <property type="match status" value="1"/>
</dbReference>
<evidence type="ECO:0000256" key="5">
    <source>
        <dbReference type="ARBA" id="ARBA00022781"/>
    </source>
</evidence>
<dbReference type="OrthoDB" id="9812769at2"/>
<dbReference type="PANTHER" id="PTHR11693">
    <property type="entry name" value="ATP SYNTHASE GAMMA CHAIN"/>
    <property type="match status" value="1"/>
</dbReference>
<evidence type="ECO:0000256" key="3">
    <source>
        <dbReference type="ARBA" id="ARBA00007681"/>
    </source>
</evidence>
<evidence type="ECO:0000256" key="9">
    <source>
        <dbReference type="ARBA" id="ARBA00023310"/>
    </source>
</evidence>
<dbReference type="GeneID" id="93001269"/>
<dbReference type="EMBL" id="JARVUX010000001">
    <property type="protein sequence ID" value="MDH2335599.1"/>
    <property type="molecule type" value="Genomic_DNA"/>
</dbReference>
<dbReference type="GO" id="GO:0046933">
    <property type="term" value="F:proton-transporting ATP synthase activity, rotational mechanism"/>
    <property type="evidence" value="ECO:0007669"/>
    <property type="project" value="UniProtKB-UniRule"/>
</dbReference>
<evidence type="ECO:0000256" key="4">
    <source>
        <dbReference type="ARBA" id="ARBA00022448"/>
    </source>
</evidence>
<dbReference type="RefSeq" id="WP_003452288.1">
    <property type="nucleotide sequence ID" value="NZ_AP017630.1"/>
</dbReference>
<proteinExistence type="inferred from homology"/>
<dbReference type="Proteomes" id="UP001292368">
    <property type="component" value="Unassembled WGS sequence"/>
</dbReference>
<reference evidence="13 32" key="9">
    <citation type="submission" date="2020-12" db="EMBL/GenBank/DDBJ databases">
        <title>Comparative genomics of Clostridium perfringens reveals patterns of host-associated phylogenetic clades and virulence factors.</title>
        <authorList>
            <person name="Smith A.H."/>
            <person name="Geier R."/>
        </authorList>
    </citation>
    <scope>NUCLEOTIDE SEQUENCE</scope>
    <source>
        <strain evidence="14 32">CHD15829P</strain>
        <strain evidence="13">CHD30677R</strain>
    </source>
</reference>
<name>A0A127EL44_CLOPF</name>
<dbReference type="InterPro" id="IPR000131">
    <property type="entry name" value="ATP_synth_F1_gsu"/>
</dbReference>
<dbReference type="Gene3D" id="1.10.287.80">
    <property type="entry name" value="ATP synthase, gamma subunit, helix hairpin domain"/>
    <property type="match status" value="1"/>
</dbReference>
<dbReference type="PRINTS" id="PR00126">
    <property type="entry name" value="ATPASEGAMMA"/>
</dbReference>
<reference evidence="16" key="6">
    <citation type="submission" date="2019-11" db="EMBL/GenBank/DDBJ databases">
        <title>Characterization of Clostridium perfringens isolates from swine manure treated agricultural soils.</title>
        <authorList>
            <person name="Wushke S.T."/>
        </authorList>
    </citation>
    <scope>NUCLEOTIDE SEQUENCE</scope>
    <source>
        <strain evidence="18">V2</strain>
        <strain evidence="19">X15</strain>
        <strain evidence="17">X26</strain>
        <strain evidence="20">X62</strain>
        <strain evidence="16">X94</strain>
    </source>
</reference>
<evidence type="ECO:0000256" key="10">
    <source>
        <dbReference type="HAMAP-Rule" id="MF_00815"/>
    </source>
</evidence>
<evidence type="ECO:0000313" key="14">
    <source>
        <dbReference type="EMBL" id="MBO3416382.1"/>
    </source>
</evidence>
<dbReference type="InterPro" id="IPR023632">
    <property type="entry name" value="ATP_synth_F1_gsu_CS"/>
</dbReference>
<comment type="function">
    <text evidence="1 10">Produces ATP from ADP in the presence of a proton gradient across the membrane. The gamma chain is believed to be important in regulating ATPase activity and the flow of protons through the CF(0) complex.</text>
</comment>
<evidence type="ECO:0000256" key="2">
    <source>
        <dbReference type="ARBA" id="ARBA00004170"/>
    </source>
</evidence>
<reference evidence="11 26" key="1">
    <citation type="journal article" date="2016" name="PLoS ONE">
        <title>Plasmid Characterization and Chromosome Analysis of Two netF+ Clostridium perfringens Isolates Associated with Foal and Canine Necrotizing Enteritis.</title>
        <authorList>
            <person name="Mehdizadeh Gohari I."/>
            <person name="Kropinski A.M."/>
            <person name="Weese S.J."/>
            <person name="Parreira V.R."/>
            <person name="Whitehead A.E."/>
            <person name="Boerlin P."/>
            <person name="Prescott J.F."/>
        </authorList>
    </citation>
    <scope>NUCLEOTIDE SEQUENCE [LARGE SCALE GENOMIC DNA]</scope>
    <source>
        <strain evidence="11 26">JP838</strain>
    </source>
</reference>
<evidence type="ECO:0000313" key="12">
    <source>
        <dbReference type="EMBL" id="HAT4297653.1"/>
    </source>
</evidence>
<evidence type="ECO:0000313" key="25">
    <source>
        <dbReference type="EMBL" id="SQC06387.1"/>
    </source>
</evidence>
<evidence type="ECO:0000313" key="31">
    <source>
        <dbReference type="Proteomes" id="UP000481454"/>
    </source>
</evidence>
<dbReference type="AlphaFoldDB" id="A0A127EL44"/>
<dbReference type="HAMAP" id="MF_00815">
    <property type="entry name" value="ATP_synth_gamma_bact"/>
    <property type="match status" value="1"/>
</dbReference>
<evidence type="ECO:0000256" key="6">
    <source>
        <dbReference type="ARBA" id="ARBA00023065"/>
    </source>
</evidence>
<dbReference type="Proteomes" id="UP000250234">
    <property type="component" value="Unassembled WGS sequence"/>
</dbReference>
<dbReference type="InterPro" id="IPR035968">
    <property type="entry name" value="ATP_synth_F1_ATPase_gsu"/>
</dbReference>
<keyword evidence="5 10" id="KW-0375">Hydrogen ion transport</keyword>
<evidence type="ECO:0000256" key="8">
    <source>
        <dbReference type="ARBA" id="ARBA00023196"/>
    </source>
</evidence>
<dbReference type="Proteomes" id="UP000249986">
    <property type="component" value="Unassembled WGS sequence"/>
</dbReference>
<evidence type="ECO:0000313" key="18">
    <source>
        <dbReference type="EMBL" id="MDZ5009797.1"/>
    </source>
</evidence>
<dbReference type="EMBL" id="UAWG01000004">
    <property type="protein sequence ID" value="SQB59301.1"/>
    <property type="molecule type" value="Genomic_DNA"/>
</dbReference>
<dbReference type="Proteomes" id="UP001288944">
    <property type="component" value="Unassembled WGS sequence"/>
</dbReference>
<dbReference type="OMA" id="MQITSAM"/>
<dbReference type="GO" id="GO:0042777">
    <property type="term" value="P:proton motive force-driven plasma membrane ATP synthesis"/>
    <property type="evidence" value="ECO:0007669"/>
    <property type="project" value="UniProtKB-UniRule"/>
</dbReference>
<dbReference type="EMBL" id="UAWO01000002">
    <property type="protein sequence ID" value="SQC06387.1"/>
    <property type="molecule type" value="Genomic_DNA"/>
</dbReference>
<dbReference type="EMBL" id="JAENRE010000003">
    <property type="protein sequence ID" value="MBO3416382.1"/>
    <property type="molecule type" value="Genomic_DNA"/>
</dbReference>
<dbReference type="EMBL" id="JAALLZ010000001">
    <property type="protein sequence ID" value="NGU29946.1"/>
    <property type="molecule type" value="Genomic_DNA"/>
</dbReference>
<evidence type="ECO:0000313" key="19">
    <source>
        <dbReference type="EMBL" id="MDZ5031859.1"/>
    </source>
</evidence>
<reference evidence="12" key="3">
    <citation type="journal article" date="2018" name="Genome Biol.">
        <title>SKESA: strategic k-mer extension for scrupulous assemblies.</title>
        <authorList>
            <person name="Souvorov A."/>
            <person name="Agarwala R."/>
            <person name="Lipman D.J."/>
        </authorList>
    </citation>
    <scope>NUCLEOTIDE SEQUENCE</scope>
    <source>
        <strain evidence="12">C25</strain>
    </source>
</reference>
<dbReference type="CDD" id="cd12151">
    <property type="entry name" value="F1-ATPase_gamma"/>
    <property type="match status" value="1"/>
</dbReference>
<dbReference type="GO" id="GO:0005524">
    <property type="term" value="F:ATP binding"/>
    <property type="evidence" value="ECO:0007669"/>
    <property type="project" value="UniProtKB-UniRule"/>
</dbReference>
<dbReference type="Pfam" id="PF00231">
    <property type="entry name" value="ATP-synt"/>
    <property type="match status" value="1"/>
</dbReference>
<keyword evidence="10" id="KW-1003">Cell membrane</keyword>
<evidence type="ECO:0000313" key="27">
    <source>
        <dbReference type="Proteomes" id="UP000247117"/>
    </source>
</evidence>
<evidence type="ECO:0000313" key="20">
    <source>
        <dbReference type="EMBL" id="MDZ7540162.1"/>
    </source>
</evidence>
<gene>
    <name evidence="10 15" type="primary">atpG</name>
    <name evidence="22" type="ORF">CYK91_05605</name>
    <name evidence="23" type="ORF">EHZ11_00270</name>
    <name evidence="21" type="ORF">G6Z34_07455</name>
    <name evidence="16" type="ORF">GNF68_02375</name>
    <name evidence="18" type="ORF">GNF77_12810</name>
    <name evidence="17" type="ORF">GNF79_13130</name>
    <name evidence="19" type="ORF">GNF81_03450</name>
    <name evidence="20" type="ORF">GNF83_02725</name>
    <name evidence="12" type="ORF">I9063_000970</name>
    <name evidence="11" type="ORF">JFP838_13230</name>
    <name evidence="13" type="ORF">JJB47_15005</name>
    <name evidence="14" type="ORF">JJB78_07560</name>
    <name evidence="24" type="ORF">NCTC10719_01068</name>
    <name evidence="25" type="ORF">NCTC8081_00485</name>
    <name evidence="15" type="ORF">QDQ28_05305</name>
</gene>
<dbReference type="GO" id="GO:0016787">
    <property type="term" value="F:hydrolase activity"/>
    <property type="evidence" value="ECO:0007669"/>
    <property type="project" value="UniProtKB-KW"/>
</dbReference>
<dbReference type="PANTHER" id="PTHR11693:SF22">
    <property type="entry name" value="ATP SYNTHASE SUBUNIT GAMMA, MITOCHONDRIAL"/>
    <property type="match status" value="1"/>
</dbReference>
<evidence type="ECO:0000256" key="7">
    <source>
        <dbReference type="ARBA" id="ARBA00023136"/>
    </source>
</evidence>
<comment type="similarity">
    <text evidence="3 10">Belongs to the ATPase gamma chain family.</text>
</comment>
<dbReference type="PROSITE" id="PS00153">
    <property type="entry name" value="ATPASE_GAMMA"/>
    <property type="match status" value="1"/>
</dbReference>
<sequence length="283" mass="31085">MAGAGLLEIKRRIKSIKNTRKITKAMGLVATSKLRKARQKLTENNQYFSSLDEIARELIGSLNSNNNPLLKPNDNPKKLIILLASDSGLCGGFNGNTAAFVRDNYENNLENIEAVVVGKKGIHYVKKNKISTLAEYVDLGDTPNVGDASTIVNKAVKEFTDGNFGEVSLVYTKFFSPVKQEVVEEKLLPLDLTGEKGKVSFLIEPDEDEIIDSLVSSYLKGKFMNAMFNSKASEQSARMQAMDGATKNADDLLNSLDAKYNRIRQSIITQEISEIVGGAEAQK</sequence>
<dbReference type="GO" id="GO:0045259">
    <property type="term" value="C:proton-transporting ATP synthase complex"/>
    <property type="evidence" value="ECO:0007669"/>
    <property type="project" value="UniProtKB-KW"/>
</dbReference>
<evidence type="ECO:0000313" key="32">
    <source>
        <dbReference type="Proteomes" id="UP000668358"/>
    </source>
</evidence>
<evidence type="ECO:0000313" key="22">
    <source>
        <dbReference type="EMBL" id="PWX39618.1"/>
    </source>
</evidence>
<evidence type="ECO:0000313" key="11">
    <source>
        <dbReference type="EMBL" id="AMN36684.1"/>
    </source>
</evidence>
<keyword evidence="9 10" id="KW-0066">ATP synthesis</keyword>
<dbReference type="Proteomes" id="UP001288778">
    <property type="component" value="Unassembled WGS sequence"/>
</dbReference>
<evidence type="ECO:0000313" key="30">
    <source>
        <dbReference type="Proteomes" id="UP000273641"/>
    </source>
</evidence>
<dbReference type="NCBIfam" id="TIGR01146">
    <property type="entry name" value="ATPsyn_F1gamma"/>
    <property type="match status" value="1"/>
</dbReference>
<dbReference type="EMBL" id="RQNR01000001">
    <property type="protein sequence ID" value="RQN25590.1"/>
    <property type="molecule type" value="Genomic_DNA"/>
</dbReference>
<dbReference type="EMBL" id="WNUR01000003">
    <property type="protein sequence ID" value="MDZ7540162.1"/>
    <property type="molecule type" value="Genomic_DNA"/>
</dbReference>
<evidence type="ECO:0000313" key="15">
    <source>
        <dbReference type="EMBL" id="MDH2335599.1"/>
    </source>
</evidence>
<dbReference type="Proteomes" id="UP001291306">
    <property type="component" value="Unassembled WGS sequence"/>
</dbReference>
<evidence type="ECO:0000313" key="23">
    <source>
        <dbReference type="EMBL" id="RQN25590.1"/>
    </source>
</evidence>
<keyword evidence="23" id="KW-0378">Hydrolase</keyword>
<evidence type="ECO:0000313" key="13">
    <source>
        <dbReference type="EMBL" id="MBO3360074.1"/>
    </source>
</evidence>
<evidence type="ECO:0000313" key="16">
    <source>
        <dbReference type="EMBL" id="MDZ4907921.1"/>
    </source>
</evidence>
<dbReference type="EMBL" id="WNVG01000006">
    <property type="protein sequence ID" value="MDZ5031859.1"/>
    <property type="molecule type" value="Genomic_DNA"/>
</dbReference>
<dbReference type="Proteomes" id="UP000668358">
    <property type="component" value="Unassembled WGS sequence"/>
</dbReference>
<dbReference type="EMBL" id="WNUI01000003">
    <property type="protein sequence ID" value="MDZ4907921.1"/>
    <property type="molecule type" value="Genomic_DNA"/>
</dbReference>
<dbReference type="EMBL" id="PJTB01000002">
    <property type="protein sequence ID" value="PWX39618.1"/>
    <property type="molecule type" value="Genomic_DNA"/>
</dbReference>
<evidence type="ECO:0000256" key="1">
    <source>
        <dbReference type="ARBA" id="ARBA00003456"/>
    </source>
</evidence>
<reference evidence="15" key="10">
    <citation type="submission" date="2023-04" db="EMBL/GenBank/DDBJ databases">
        <title>Epidemiological investigation of Clostridium perfringens isolated from cattle.</title>
        <authorList>
            <person name="Tian R."/>
        </authorList>
    </citation>
    <scope>NUCLEOTIDE SEQUENCE</scope>
    <source>
        <strain evidence="15">ZWCP172</strain>
    </source>
</reference>
<evidence type="ECO:0000313" key="29">
    <source>
        <dbReference type="Proteomes" id="UP000250234"/>
    </source>
</evidence>
<reference evidence="28 29" key="4">
    <citation type="submission" date="2018-06" db="EMBL/GenBank/DDBJ databases">
        <authorList>
            <consortium name="Pathogen Informatics"/>
            <person name="Doyle S."/>
        </authorList>
    </citation>
    <scope>NUCLEOTIDE SEQUENCE [LARGE SCALE GENOMIC DNA]</scope>
    <source>
        <strain evidence="24 28">NCTC10719</strain>
        <strain evidence="25 29">NCTC8081</strain>
    </source>
</reference>
<accession>A0A127EL44</accession>
<reference evidence="12" key="8">
    <citation type="submission" date="2020-07" db="EMBL/GenBank/DDBJ databases">
        <authorList>
            <consortium name="NCBI Pathogen Detection Project"/>
        </authorList>
    </citation>
    <scope>NUCLEOTIDE SEQUENCE</scope>
    <source>
        <strain evidence="12">C25</strain>
    </source>
</reference>
<dbReference type="Proteomes" id="UP000481454">
    <property type="component" value="Unassembled WGS sequence"/>
</dbReference>
<dbReference type="Proteomes" id="UP000668068">
    <property type="component" value="Unassembled WGS sequence"/>
</dbReference>
<dbReference type="GO" id="GO:0005886">
    <property type="term" value="C:plasma membrane"/>
    <property type="evidence" value="ECO:0007669"/>
    <property type="project" value="UniProtKB-SubCell"/>
</dbReference>
<dbReference type="EMBL" id="WNVC01000060">
    <property type="protein sequence ID" value="MDZ5000025.1"/>
    <property type="molecule type" value="Genomic_DNA"/>
</dbReference>
<evidence type="ECO:0000313" key="17">
    <source>
        <dbReference type="EMBL" id="MDZ5000025.1"/>
    </source>
</evidence>
<dbReference type="EMBL" id="DACTBT010000003">
    <property type="protein sequence ID" value="HAT4297653.1"/>
    <property type="molecule type" value="Genomic_DNA"/>
</dbReference>
<dbReference type="Proteomes" id="UP001289066">
    <property type="component" value="Unassembled WGS sequence"/>
</dbReference>
<reference evidence="23 30" key="5">
    <citation type="submission" date="2018-11" db="EMBL/GenBank/DDBJ databases">
        <title>Draft genome sequences of potential pathogenic Clostridium perfringens from environmental surface water in the North West Province, South Africa.</title>
        <authorList>
            <person name="Fourie J.C.J."/>
            <person name="Sanko T.J."/>
            <person name="Bezuidenhout C."/>
            <person name="Mienie C."/>
            <person name="Adeleke R."/>
        </authorList>
    </citation>
    <scope>NUCLEOTIDE SEQUENCE [LARGE SCALE GENOMIC DNA]</scope>
    <source>
        <strain evidence="23 30">SC4-C13</strain>
    </source>
</reference>
<keyword evidence="7 10" id="KW-0472">Membrane</keyword>
<keyword evidence="6 10" id="KW-0406">Ion transport</keyword>
<evidence type="ECO:0000313" key="26">
    <source>
        <dbReference type="Proteomes" id="UP000070260"/>
    </source>
</evidence>
<organism evidence="11 26">
    <name type="scientific">Clostridium perfringens</name>
    <dbReference type="NCBI Taxonomy" id="1502"/>
    <lineage>
        <taxon>Bacteria</taxon>
        <taxon>Bacillati</taxon>
        <taxon>Bacillota</taxon>
        <taxon>Clostridia</taxon>
        <taxon>Eubacteriales</taxon>
        <taxon>Clostridiaceae</taxon>
        <taxon>Clostridium</taxon>
    </lineage>
</organism>
<dbReference type="Proteomes" id="UP000247117">
    <property type="component" value="Unassembled WGS sequence"/>
</dbReference>
<dbReference type="Proteomes" id="UP001222958">
    <property type="component" value="Unassembled WGS sequence"/>
</dbReference>
<dbReference type="Proteomes" id="UP000070260">
    <property type="component" value="Chromosome"/>
</dbReference>
<dbReference type="Proteomes" id="UP000855421">
    <property type="component" value="Unassembled WGS sequence"/>
</dbReference>